<dbReference type="EMBL" id="CACVBM020001725">
    <property type="protein sequence ID" value="CAA7058484.1"/>
    <property type="molecule type" value="Genomic_DNA"/>
</dbReference>
<dbReference type="Proteomes" id="UP000467841">
    <property type="component" value="Unassembled WGS sequence"/>
</dbReference>
<gene>
    <name evidence="1" type="ORF">MERR_LOCUS45720</name>
</gene>
<protein>
    <submittedName>
        <fullName evidence="1">Uncharacterized protein</fullName>
    </submittedName>
</protein>
<name>A0A6D2LBK5_9BRAS</name>
<dbReference type="AlphaFoldDB" id="A0A6D2LBK5"/>
<organism evidence="1 2">
    <name type="scientific">Microthlaspi erraticum</name>
    <dbReference type="NCBI Taxonomy" id="1685480"/>
    <lineage>
        <taxon>Eukaryota</taxon>
        <taxon>Viridiplantae</taxon>
        <taxon>Streptophyta</taxon>
        <taxon>Embryophyta</taxon>
        <taxon>Tracheophyta</taxon>
        <taxon>Spermatophyta</taxon>
        <taxon>Magnoliopsida</taxon>
        <taxon>eudicotyledons</taxon>
        <taxon>Gunneridae</taxon>
        <taxon>Pentapetalae</taxon>
        <taxon>rosids</taxon>
        <taxon>malvids</taxon>
        <taxon>Brassicales</taxon>
        <taxon>Brassicaceae</taxon>
        <taxon>Coluteocarpeae</taxon>
        <taxon>Microthlaspi</taxon>
    </lineage>
</organism>
<keyword evidence="2" id="KW-1185">Reference proteome</keyword>
<reference evidence="1" key="1">
    <citation type="submission" date="2020-01" db="EMBL/GenBank/DDBJ databases">
        <authorList>
            <person name="Mishra B."/>
        </authorList>
    </citation>
    <scope>NUCLEOTIDE SEQUENCE [LARGE SCALE GENOMIC DNA]</scope>
</reference>
<sequence length="88" mass="10056">MEISYLDKQEGYENGKECPDMYVCPPKNWEARSWSGDGQTAIRSTPLDWVPSHSIELALGSIELCLELALFFLKPVPARLSKKNRDKR</sequence>
<proteinExistence type="predicted"/>
<evidence type="ECO:0000313" key="2">
    <source>
        <dbReference type="Proteomes" id="UP000467841"/>
    </source>
</evidence>
<evidence type="ECO:0000313" key="1">
    <source>
        <dbReference type="EMBL" id="CAA7058484.1"/>
    </source>
</evidence>
<accession>A0A6D2LBK5</accession>
<comment type="caution">
    <text evidence="1">The sequence shown here is derived from an EMBL/GenBank/DDBJ whole genome shotgun (WGS) entry which is preliminary data.</text>
</comment>